<dbReference type="RefSeq" id="WP_190477725.1">
    <property type="nucleotide sequence ID" value="NZ_JACOFT010000002.1"/>
</dbReference>
<dbReference type="EMBL" id="JACOFT010000002">
    <property type="protein sequence ID" value="MBC3810707.1"/>
    <property type="molecule type" value="Genomic_DNA"/>
</dbReference>
<dbReference type="Proteomes" id="UP000637632">
    <property type="component" value="Unassembled WGS sequence"/>
</dbReference>
<accession>A0ABR6XCU1</accession>
<sequence>MSSTKEWWFDQIESKRNKRLADLLGITNDELEQISYEIDVDQSDDGLVYGHIVQFDADNNPAIMSKIIGLESGSYVSLSPWDLDDPEEDELEWEVDNSEQLRTFNKHLSKVPQLLLIDVDVNIQFSLLVMMQVHIVSALEQFLSATFIHNVTNSDVLTRKLLETDPEFGCRKFTINEIYAQYSNIKSTVAVYLKDIIFHDMRKVKPMYANVLGYDFGDIAWLFKAVRLRHDCAHRAGYDKEGNQVSVSVASINELVAQCRHLAESIDAHVQKINTQ</sequence>
<reference evidence="1 2" key="1">
    <citation type="submission" date="2020-08" db="EMBL/GenBank/DDBJ databases">
        <title>Novel species isolated from subtropical streams in China.</title>
        <authorList>
            <person name="Lu H."/>
        </authorList>
    </citation>
    <scope>NUCLEOTIDE SEQUENCE [LARGE SCALE GENOMIC DNA]</scope>
    <source>
        <strain evidence="1 2">CCTCC AB 2015119</strain>
    </source>
</reference>
<proteinExistence type="predicted"/>
<name>A0ABR6XCU1_9BURK</name>
<evidence type="ECO:0008006" key="3">
    <source>
        <dbReference type="Google" id="ProtNLM"/>
    </source>
</evidence>
<gene>
    <name evidence="1" type="ORF">H8K26_04570</name>
</gene>
<organism evidence="1 2">
    <name type="scientific">Undibacterium aquatile</name>
    <dbReference type="NCBI Taxonomy" id="1537398"/>
    <lineage>
        <taxon>Bacteria</taxon>
        <taxon>Pseudomonadati</taxon>
        <taxon>Pseudomonadota</taxon>
        <taxon>Betaproteobacteria</taxon>
        <taxon>Burkholderiales</taxon>
        <taxon>Oxalobacteraceae</taxon>
        <taxon>Undibacterium</taxon>
    </lineage>
</organism>
<evidence type="ECO:0000313" key="2">
    <source>
        <dbReference type="Proteomes" id="UP000637632"/>
    </source>
</evidence>
<comment type="caution">
    <text evidence="1">The sequence shown here is derived from an EMBL/GenBank/DDBJ whole genome shotgun (WGS) entry which is preliminary data.</text>
</comment>
<protein>
    <recommendedName>
        <fullName evidence="3">RiboL-PSP-HEPN domain-containing protein</fullName>
    </recommendedName>
</protein>
<keyword evidence="2" id="KW-1185">Reference proteome</keyword>
<evidence type="ECO:0000313" key="1">
    <source>
        <dbReference type="EMBL" id="MBC3810707.1"/>
    </source>
</evidence>